<protein>
    <submittedName>
        <fullName evidence="1">Uncharacterized protein</fullName>
    </submittedName>
</protein>
<accession>A0A1F7WPX7</accession>
<organism evidence="1 2">
    <name type="scientific">Candidatus Woesebacteria bacterium GWA1_42_12</name>
    <dbReference type="NCBI Taxonomy" id="1802472"/>
    <lineage>
        <taxon>Bacteria</taxon>
        <taxon>Candidatus Woeseibacteriota</taxon>
    </lineage>
</organism>
<name>A0A1F7WPX7_9BACT</name>
<evidence type="ECO:0000313" key="1">
    <source>
        <dbReference type="EMBL" id="OGM04218.1"/>
    </source>
</evidence>
<dbReference type="Proteomes" id="UP000177091">
    <property type="component" value="Unassembled WGS sequence"/>
</dbReference>
<evidence type="ECO:0000313" key="2">
    <source>
        <dbReference type="Proteomes" id="UP000177091"/>
    </source>
</evidence>
<sequence length="263" mass="29525">MSEERAGQTPYEILQGMFQAGRTSEQIMYGLGLVSEGVKERTIRTEIGCWDNVKGFFEMANRFYVRNEGTMLTDAELGIHMVQCGSPICKKLGRAYFEVLRPSQETDSAEVAKQLQKLAKEIMFGKPRPDLEGKKSMFYDSQTGDELFEVKVVDVTDKCIVDVETDRETGRLTGNDREVLLAYVPYSGGMLCDIKESYGGLDTSQTFNIGRLSPNDEGFRIRASDIGMDPELLHAVIVANAPQIKLFQGSPSENKYRKRSSRK</sequence>
<dbReference type="AlphaFoldDB" id="A0A1F7WPX7"/>
<gene>
    <name evidence="1" type="ORF">A2112_02745</name>
</gene>
<reference evidence="1 2" key="1">
    <citation type="journal article" date="2016" name="Nat. Commun.">
        <title>Thousands of microbial genomes shed light on interconnected biogeochemical processes in an aquifer system.</title>
        <authorList>
            <person name="Anantharaman K."/>
            <person name="Brown C.T."/>
            <person name="Hug L.A."/>
            <person name="Sharon I."/>
            <person name="Castelle C.J."/>
            <person name="Probst A.J."/>
            <person name="Thomas B.C."/>
            <person name="Singh A."/>
            <person name="Wilkins M.J."/>
            <person name="Karaoz U."/>
            <person name="Brodie E.L."/>
            <person name="Williams K.H."/>
            <person name="Hubbard S.S."/>
            <person name="Banfield J.F."/>
        </authorList>
    </citation>
    <scope>NUCLEOTIDE SEQUENCE [LARGE SCALE GENOMIC DNA]</scope>
</reference>
<proteinExistence type="predicted"/>
<comment type="caution">
    <text evidence="1">The sequence shown here is derived from an EMBL/GenBank/DDBJ whole genome shotgun (WGS) entry which is preliminary data.</text>
</comment>
<dbReference type="EMBL" id="MGFK01000017">
    <property type="protein sequence ID" value="OGM04218.1"/>
    <property type="molecule type" value="Genomic_DNA"/>
</dbReference>